<organism evidence="6 7">
    <name type="scientific">Paracoccus alkanivorans</name>
    <dbReference type="NCBI Taxonomy" id="2116655"/>
    <lineage>
        <taxon>Bacteria</taxon>
        <taxon>Pseudomonadati</taxon>
        <taxon>Pseudomonadota</taxon>
        <taxon>Alphaproteobacteria</taxon>
        <taxon>Rhodobacterales</taxon>
        <taxon>Paracoccaceae</taxon>
        <taxon>Paracoccus</taxon>
    </lineage>
</organism>
<feature type="domain" description="Calcineurin-like phosphoesterase" evidence="5">
    <location>
        <begin position="7"/>
        <end position="204"/>
    </location>
</feature>
<dbReference type="AlphaFoldDB" id="A0A3M0LYE9"/>
<dbReference type="Pfam" id="PF00149">
    <property type="entry name" value="Metallophos"/>
    <property type="match status" value="1"/>
</dbReference>
<dbReference type="GO" id="GO:0016787">
    <property type="term" value="F:hydrolase activity"/>
    <property type="evidence" value="ECO:0007669"/>
    <property type="project" value="UniProtKB-KW"/>
</dbReference>
<protein>
    <submittedName>
        <fullName evidence="6">Phosphodiesterase</fullName>
    </submittedName>
</protein>
<dbReference type="Proteomes" id="UP000273516">
    <property type="component" value="Unassembled WGS sequence"/>
</dbReference>
<evidence type="ECO:0000256" key="1">
    <source>
        <dbReference type="ARBA" id="ARBA00022723"/>
    </source>
</evidence>
<comment type="similarity">
    <text evidence="4">Belongs to the cyclic nucleotide phosphodiesterase class-III family.</text>
</comment>
<proteinExistence type="inferred from homology"/>
<evidence type="ECO:0000313" key="7">
    <source>
        <dbReference type="Proteomes" id="UP000273516"/>
    </source>
</evidence>
<evidence type="ECO:0000256" key="4">
    <source>
        <dbReference type="ARBA" id="ARBA00025742"/>
    </source>
</evidence>
<dbReference type="SUPFAM" id="SSF56300">
    <property type="entry name" value="Metallo-dependent phosphatases"/>
    <property type="match status" value="1"/>
</dbReference>
<sequence>MEHPPITFIHLTDLHVNAPGTEDDMLFNDTSATLERSLNEIRRMSEKPAFIIASGDLTNHGEPEAYRTVSKILAKADLDIPVFFALGNHDRRDGFSAAFPELHRDPSTPYDHDHVICGLHVILLDSSIPGEIGGAWEPGQIDWLKARLADHPELPKLLVMHHAPMIDTQDTEMEWESLSRLATDELRQTIAGANVVGILSGHIHLDRVSHWHGVPVIIGMGHHAATDAVALPDEFNMLDATGFALCALRPSGLTVTYVAHPQSRALRHQLDMQKILAYVAAHKAAAE</sequence>
<evidence type="ECO:0000256" key="3">
    <source>
        <dbReference type="ARBA" id="ARBA00023004"/>
    </source>
</evidence>
<keyword evidence="7" id="KW-1185">Reference proteome</keyword>
<dbReference type="Gene3D" id="3.60.21.10">
    <property type="match status" value="1"/>
</dbReference>
<name>A0A3M0LYE9_9RHOB</name>
<evidence type="ECO:0000259" key="5">
    <source>
        <dbReference type="Pfam" id="PF00149"/>
    </source>
</evidence>
<comment type="caution">
    <text evidence="6">The sequence shown here is derived from an EMBL/GenBank/DDBJ whole genome shotgun (WGS) entry which is preliminary data.</text>
</comment>
<dbReference type="InterPro" id="IPR050884">
    <property type="entry name" value="CNP_phosphodiesterase-III"/>
</dbReference>
<dbReference type="OrthoDB" id="651281at2"/>
<gene>
    <name evidence="6" type="ORF">C9E81_21895</name>
</gene>
<dbReference type="InterPro" id="IPR029052">
    <property type="entry name" value="Metallo-depent_PP-like"/>
</dbReference>
<evidence type="ECO:0000256" key="2">
    <source>
        <dbReference type="ARBA" id="ARBA00022801"/>
    </source>
</evidence>
<dbReference type="PANTHER" id="PTHR42988">
    <property type="entry name" value="PHOSPHOHYDROLASE"/>
    <property type="match status" value="1"/>
</dbReference>
<reference evidence="6 7" key="1">
    <citation type="submission" date="2018-07" db="EMBL/GenBank/DDBJ databases">
        <authorList>
            <person name="Zhang Y."/>
            <person name="Wang L."/>
            <person name="Ma S."/>
        </authorList>
    </citation>
    <scope>NUCLEOTIDE SEQUENCE [LARGE SCALE GENOMIC DNA]</scope>
    <source>
        <strain evidence="6 7">4-2</strain>
    </source>
</reference>
<dbReference type="GO" id="GO:0046872">
    <property type="term" value="F:metal ion binding"/>
    <property type="evidence" value="ECO:0007669"/>
    <property type="project" value="UniProtKB-KW"/>
</dbReference>
<dbReference type="PANTHER" id="PTHR42988:SF2">
    <property type="entry name" value="CYCLIC NUCLEOTIDE PHOSPHODIESTERASE CBUA0032-RELATED"/>
    <property type="match status" value="1"/>
</dbReference>
<keyword evidence="2" id="KW-0378">Hydrolase</keyword>
<keyword evidence="1" id="KW-0479">Metal-binding</keyword>
<dbReference type="EMBL" id="QOKZ01000019">
    <property type="protein sequence ID" value="RMC30195.1"/>
    <property type="molecule type" value="Genomic_DNA"/>
</dbReference>
<accession>A0A3M0LYE9</accession>
<keyword evidence="3" id="KW-0408">Iron</keyword>
<evidence type="ECO:0000313" key="6">
    <source>
        <dbReference type="EMBL" id="RMC30195.1"/>
    </source>
</evidence>
<dbReference type="RefSeq" id="WP_122114487.1">
    <property type="nucleotide sequence ID" value="NZ_QOKZ01000019.1"/>
</dbReference>
<dbReference type="InterPro" id="IPR004843">
    <property type="entry name" value="Calcineurin-like_PHP"/>
</dbReference>